<evidence type="ECO:0000256" key="6">
    <source>
        <dbReference type="SAM" id="MobiDB-lite"/>
    </source>
</evidence>
<keyword evidence="5" id="KW-0175">Coiled coil</keyword>
<dbReference type="InterPro" id="IPR032378">
    <property type="entry name" value="ZC3H15/TMA46_C"/>
</dbReference>
<organism evidence="8 9">
    <name type="scientific">Smittium mucronatum</name>
    <dbReference type="NCBI Taxonomy" id="133383"/>
    <lineage>
        <taxon>Eukaryota</taxon>
        <taxon>Fungi</taxon>
        <taxon>Fungi incertae sedis</taxon>
        <taxon>Zoopagomycota</taxon>
        <taxon>Kickxellomycotina</taxon>
        <taxon>Harpellomycetes</taxon>
        <taxon>Harpellales</taxon>
        <taxon>Legeriomycetaceae</taxon>
        <taxon>Smittium</taxon>
    </lineage>
</organism>
<dbReference type="AlphaFoldDB" id="A0A1R0GSY0"/>
<feature type="region of interest" description="Disordered" evidence="6">
    <location>
        <begin position="257"/>
        <end position="398"/>
    </location>
</feature>
<keyword evidence="1 4" id="KW-0479">Metal-binding</keyword>
<dbReference type="PANTHER" id="PTHR12681">
    <property type="entry name" value="ZINC FINGER-CONTAINING PROTEIN P48ZNF"/>
    <property type="match status" value="1"/>
</dbReference>
<dbReference type="InterPro" id="IPR036855">
    <property type="entry name" value="Znf_CCCH_sf"/>
</dbReference>
<sequence length="398" mass="44968">MPPKKVQSNKSVQKDKKKLVEDKTFGLKNKNKSAKVSKYVQQVESQVQAAGNRKVQKSAEEQRNLQLSKKELQQKKEEELALLFGPIIQQKVPFGVDPKTVLCQFFKANQCKKGERCKFSHNLDVERKVTKIDMYTDKREATDNKKEDLIETWDQAKLESVISSKNKNPATTTDIVCKNFLEAIETGKYGWFWMCPNGGDKCKYKHALPPGFVFKAKKAESKDEKDEISLEEFLEVERHKLGPNLTPITFDSFQKWKKTRSDKKTAEEDAERSRKEVAFKAGKNVKMSGRDFFDFNPDWNKDEDEDAETLDFTIYKNTDGEYENENENEKQSPNSNANPEDNSSGNGNGNRNDGGSGDGDADNNDGDRAQQPQEPGSADDLSAGVRNISLQANEPLGG</sequence>
<evidence type="ECO:0000259" key="7">
    <source>
        <dbReference type="PROSITE" id="PS50103"/>
    </source>
</evidence>
<feature type="compositionally biased region" description="Basic and acidic residues" evidence="6">
    <location>
        <begin position="12"/>
        <end position="24"/>
    </location>
</feature>
<evidence type="ECO:0000256" key="2">
    <source>
        <dbReference type="ARBA" id="ARBA00022771"/>
    </source>
</evidence>
<feature type="domain" description="C3H1-type" evidence="7">
    <location>
        <begin position="171"/>
        <end position="209"/>
    </location>
</feature>
<feature type="domain" description="C3H1-type" evidence="7">
    <location>
        <begin position="97"/>
        <end position="124"/>
    </location>
</feature>
<feature type="compositionally biased region" description="Polar residues" evidence="6">
    <location>
        <begin position="1"/>
        <end position="11"/>
    </location>
</feature>
<feature type="zinc finger region" description="C3H1-type" evidence="4">
    <location>
        <begin position="97"/>
        <end position="124"/>
    </location>
</feature>
<dbReference type="OrthoDB" id="278280at2759"/>
<feature type="coiled-coil region" evidence="5">
    <location>
        <begin position="55"/>
        <end position="82"/>
    </location>
</feature>
<dbReference type="PANTHER" id="PTHR12681:SF0">
    <property type="entry name" value="ZINC FINGER CCCH DOMAIN-CONTAINING PROTEIN 15"/>
    <property type="match status" value="1"/>
</dbReference>
<dbReference type="EMBL" id="LSSL01003893">
    <property type="protein sequence ID" value="OLY79985.1"/>
    <property type="molecule type" value="Genomic_DNA"/>
</dbReference>
<evidence type="ECO:0000256" key="5">
    <source>
        <dbReference type="SAM" id="Coils"/>
    </source>
</evidence>
<proteinExistence type="predicted"/>
<feature type="compositionally biased region" description="Basic and acidic residues" evidence="6">
    <location>
        <begin position="262"/>
        <end position="278"/>
    </location>
</feature>
<dbReference type="Pfam" id="PF00642">
    <property type="entry name" value="zf-CCCH"/>
    <property type="match status" value="1"/>
</dbReference>
<reference evidence="8 9" key="1">
    <citation type="journal article" date="2016" name="Mol. Biol. Evol.">
        <title>Genome-Wide Survey of Gut Fungi (Harpellales) Reveals the First Horizontally Transferred Ubiquitin Gene from a Mosquito Host.</title>
        <authorList>
            <person name="Wang Y."/>
            <person name="White M.M."/>
            <person name="Kvist S."/>
            <person name="Moncalvo J.M."/>
        </authorList>
    </citation>
    <scope>NUCLEOTIDE SEQUENCE [LARGE SCALE GENOMIC DNA]</scope>
    <source>
        <strain evidence="8 9">ALG-7-W6</strain>
    </source>
</reference>
<gene>
    <name evidence="8" type="ORF">AYI68_g5929</name>
</gene>
<dbReference type="PROSITE" id="PS50103">
    <property type="entry name" value="ZF_C3H1"/>
    <property type="match status" value="2"/>
</dbReference>
<dbReference type="STRING" id="133383.A0A1R0GSY0"/>
<keyword evidence="3 4" id="KW-0862">Zinc</keyword>
<evidence type="ECO:0000256" key="4">
    <source>
        <dbReference type="PROSITE-ProRule" id="PRU00723"/>
    </source>
</evidence>
<dbReference type="GO" id="GO:0002181">
    <property type="term" value="P:cytoplasmic translation"/>
    <property type="evidence" value="ECO:0007669"/>
    <property type="project" value="TreeGrafter"/>
</dbReference>
<feature type="compositionally biased region" description="Gly residues" evidence="6">
    <location>
        <begin position="346"/>
        <end position="358"/>
    </location>
</feature>
<evidence type="ECO:0000313" key="9">
    <source>
        <dbReference type="Proteomes" id="UP000187455"/>
    </source>
</evidence>
<dbReference type="GO" id="GO:0003729">
    <property type="term" value="F:mRNA binding"/>
    <property type="evidence" value="ECO:0007669"/>
    <property type="project" value="TreeGrafter"/>
</dbReference>
<feature type="zinc finger region" description="C3H1-type" evidence="4">
    <location>
        <begin position="171"/>
        <end position="209"/>
    </location>
</feature>
<feature type="compositionally biased region" description="Polar residues" evidence="6">
    <location>
        <begin position="331"/>
        <end position="340"/>
    </location>
</feature>
<dbReference type="InterPro" id="IPR000571">
    <property type="entry name" value="Znf_CCCH"/>
</dbReference>
<evidence type="ECO:0000256" key="1">
    <source>
        <dbReference type="ARBA" id="ARBA00022723"/>
    </source>
</evidence>
<name>A0A1R0GSY0_9FUNG</name>
<evidence type="ECO:0000256" key="3">
    <source>
        <dbReference type="ARBA" id="ARBA00022833"/>
    </source>
</evidence>
<keyword evidence="2 4" id="KW-0863">Zinc-finger</keyword>
<dbReference type="SMART" id="SM00356">
    <property type="entry name" value="ZnF_C3H1"/>
    <property type="match status" value="2"/>
</dbReference>
<dbReference type="GO" id="GO:0005829">
    <property type="term" value="C:cytosol"/>
    <property type="evidence" value="ECO:0007669"/>
    <property type="project" value="TreeGrafter"/>
</dbReference>
<feature type="region of interest" description="Disordered" evidence="6">
    <location>
        <begin position="1"/>
        <end position="24"/>
    </location>
</feature>
<accession>A0A1R0GSY0</accession>
<comment type="caution">
    <text evidence="8">The sequence shown here is derived from an EMBL/GenBank/DDBJ whole genome shotgun (WGS) entry which is preliminary data.</text>
</comment>
<dbReference type="Pfam" id="PF16543">
    <property type="entry name" value="DFRP_C"/>
    <property type="match status" value="1"/>
</dbReference>
<dbReference type="SUPFAM" id="SSF90229">
    <property type="entry name" value="CCCH zinc finger"/>
    <property type="match status" value="1"/>
</dbReference>
<dbReference type="GO" id="GO:0008270">
    <property type="term" value="F:zinc ion binding"/>
    <property type="evidence" value="ECO:0007669"/>
    <property type="project" value="UniProtKB-KW"/>
</dbReference>
<dbReference type="Proteomes" id="UP000187455">
    <property type="component" value="Unassembled WGS sequence"/>
</dbReference>
<keyword evidence="9" id="KW-1185">Reference proteome</keyword>
<dbReference type="Gene3D" id="6.20.400.10">
    <property type="match status" value="1"/>
</dbReference>
<evidence type="ECO:0000313" key="8">
    <source>
        <dbReference type="EMBL" id="OLY79985.1"/>
    </source>
</evidence>
<dbReference type="Gene3D" id="4.10.1000.10">
    <property type="entry name" value="Zinc finger, CCCH-type"/>
    <property type="match status" value="1"/>
</dbReference>
<protein>
    <submittedName>
        <fullName evidence="8">Translation machinery-associated protein 46</fullName>
    </submittedName>
</protein>